<dbReference type="EMBL" id="OOIL02001498">
    <property type="protein sequence ID" value="VFQ76153.1"/>
    <property type="molecule type" value="Genomic_DNA"/>
</dbReference>
<evidence type="ECO:0000313" key="5">
    <source>
        <dbReference type="Proteomes" id="UP000595140"/>
    </source>
</evidence>
<keyword evidence="5" id="KW-1185">Reference proteome</keyword>
<gene>
    <name evidence="4" type="ORF">CCAM_LOCUS17929</name>
</gene>
<dbReference type="InterPro" id="IPR036691">
    <property type="entry name" value="Endo/exonu/phosph_ase_sf"/>
</dbReference>
<feature type="compositionally biased region" description="Basic and acidic residues" evidence="1">
    <location>
        <begin position="493"/>
        <end position="536"/>
    </location>
</feature>
<protein>
    <recommendedName>
        <fullName evidence="6">Reverse transcriptase domain-containing protein</fullName>
    </recommendedName>
</protein>
<dbReference type="Pfam" id="PF13966">
    <property type="entry name" value="zf-RVT"/>
    <property type="match status" value="1"/>
</dbReference>
<dbReference type="Pfam" id="PF14111">
    <property type="entry name" value="DUF4283"/>
    <property type="match status" value="1"/>
</dbReference>
<organism evidence="4 5">
    <name type="scientific">Cuscuta campestris</name>
    <dbReference type="NCBI Taxonomy" id="132261"/>
    <lineage>
        <taxon>Eukaryota</taxon>
        <taxon>Viridiplantae</taxon>
        <taxon>Streptophyta</taxon>
        <taxon>Embryophyta</taxon>
        <taxon>Tracheophyta</taxon>
        <taxon>Spermatophyta</taxon>
        <taxon>Magnoliopsida</taxon>
        <taxon>eudicotyledons</taxon>
        <taxon>Gunneridae</taxon>
        <taxon>Pentapetalae</taxon>
        <taxon>asterids</taxon>
        <taxon>lamiids</taxon>
        <taxon>Solanales</taxon>
        <taxon>Convolvulaceae</taxon>
        <taxon>Cuscuteae</taxon>
        <taxon>Cuscuta</taxon>
        <taxon>Cuscuta subgen. Grammica</taxon>
        <taxon>Cuscuta sect. Cleistogrammica</taxon>
    </lineage>
</organism>
<proteinExistence type="predicted"/>
<reference evidence="4 5" key="1">
    <citation type="submission" date="2018-04" db="EMBL/GenBank/DDBJ databases">
        <authorList>
            <person name="Vogel A."/>
        </authorList>
    </citation>
    <scope>NUCLEOTIDE SEQUENCE [LARGE SCALE GENOMIC DNA]</scope>
</reference>
<feature type="region of interest" description="Disordered" evidence="1">
    <location>
        <begin position="87"/>
        <end position="115"/>
    </location>
</feature>
<dbReference type="InterPro" id="IPR026960">
    <property type="entry name" value="RVT-Znf"/>
</dbReference>
<dbReference type="Gene3D" id="3.60.10.10">
    <property type="entry name" value="Endonuclease/exonuclease/phosphatase"/>
    <property type="match status" value="1"/>
</dbReference>
<evidence type="ECO:0008006" key="6">
    <source>
        <dbReference type="Google" id="ProtNLM"/>
    </source>
</evidence>
<sequence>MYGPYPSLVGQFSFSFEANGHLPIDGYMLPIAGWEVDFQTWKESTLSLPIAGFPSMGKASHRWIDLLHSKASLSILNSSGVVQVLGDNELPRMAKGKKKERRPPPPTPPNKKDLRNFLRHMEDESGDGGDIVDCAENLDNYPAITEEDFLPCTKPGKVTIEDDDGSDSQTPSLDEERIEQDLQKDKSGIYNTESPLPSDATAGKADNGKNTGNDIGKTHEKTPPGNNDGNVPGNKVDTLAEKKSFASLFEKNRSEDKGMKLHQVEMTEDEEVFIQPEDVTPMEELWGPCLVGCFTGRFPGLAPIQTLVESWKVPCQFLPHHKGWVVFKFLNNEDRDSILHRDDHRINNKKLLLNIPQDGFMWNAKSFSTMPVWVKLMDVPMQFWGPNSLSKIASKLGRPLFIDGLTNKVASKLTVEKDPEDNLAYKKPNFCRVLIHMDLSKPPPSCVKVNFVGGSYSQFVEYEDLPLYCYHCEKFGHTPFDCVQLFEMERKKEQEEQRDREKARVEVLKTRTETRDKQDGKLGQDKYHGKQKEGLEHTNAQKAHANPDEPSPSFTRKDDNDGFTLKTFHITFVFALYNVSVRRNLWDRLTDIAGRINTPWAIMGDFNAVLDSSERIHCHTYAYDMTALLEFRRNNDLLDAKATGMQFTWNRGSKWAKLDRVLVNCEWDLLHWDCWADFKPMEFQSDHCPVIWDTRITSTRQFRLCMKLKLLKHPLKQLNKEFGHISTRAENARSSYSEMMTRLMTDPHNSALIEQAASLRKKATFYSDAERSFFLQKVKCTFINEGDKCTKFFHAMMKKQKVLSSIRFIITSQGSTTTSSETIVEEFIDHYSNIFGNTVPTTPTDWNVFREGPLVPHHEIQNLIKLVDRSEVKEALFSIGNEKSPGPDGYTAAFFKQKWDIVGNSLCEAVSEFFNSGRLLKQINHATVVLIPKVKENPTAKNYRPIACSNVLYKVITKILSNRMAPILPDLINPAQAAFIKGRSMVDNILLAQHLGDPMAPTLFLFCMEYFSRLIRRMLGNKDSVTVLANTIQNFSQVSGLFVNPLKSNIFLAGEIKDSKSDLLSLVSFPEGKLPVRYLGLPLTSHRASERDFAPFIAKVSAGRLELIRSVIQGIEGFWFQAFPIHKSVLDRITTLCRAFLWGSKFCKVAWDYICKPKDEGGLGLRNSTIWNQALLAKCFWNIAANKETLWIQWVHSVYLQGSDFWTWNPSKKDSHFFKKIAEIRDSLLQKCGDRFMTEDNLCDMGDIKATKVYDLLRSKGNIRPWMKATWKPYIPPRYSFTVWLTLRGRLPTKMNLHFLQMDNRNCEFCHTEEETSQHLFFLCENTALIWGAIRNWLNIAPALSTLERAIEWVGRQRHSHCAKRKMWRLAIMCTVYTIWRSRNGCYFDHEEFNTDTIIYKIKVGVYKVMQRLYPQEPLIL</sequence>
<feature type="region of interest" description="Disordered" evidence="1">
    <location>
        <begin position="148"/>
        <end position="231"/>
    </location>
</feature>
<evidence type="ECO:0000259" key="3">
    <source>
        <dbReference type="Pfam" id="PF14111"/>
    </source>
</evidence>
<dbReference type="SUPFAM" id="SSF56219">
    <property type="entry name" value="DNase I-like"/>
    <property type="match status" value="1"/>
</dbReference>
<accession>A0A484LI78</accession>
<dbReference type="CDD" id="cd01650">
    <property type="entry name" value="RT_nLTR_like"/>
    <property type="match status" value="1"/>
</dbReference>
<dbReference type="Proteomes" id="UP000595140">
    <property type="component" value="Unassembled WGS sequence"/>
</dbReference>
<dbReference type="InterPro" id="IPR025558">
    <property type="entry name" value="DUF4283"/>
</dbReference>
<name>A0A484LI78_9ASTE</name>
<evidence type="ECO:0000259" key="2">
    <source>
        <dbReference type="Pfam" id="PF13966"/>
    </source>
</evidence>
<dbReference type="PANTHER" id="PTHR33116">
    <property type="entry name" value="REVERSE TRANSCRIPTASE ZINC-BINDING DOMAIN-CONTAINING PROTEIN-RELATED-RELATED"/>
    <property type="match status" value="1"/>
</dbReference>
<feature type="domain" description="Reverse transcriptase zinc-binding" evidence="2">
    <location>
        <begin position="1251"/>
        <end position="1331"/>
    </location>
</feature>
<feature type="domain" description="DUF4283" evidence="3">
    <location>
        <begin position="283"/>
        <end position="354"/>
    </location>
</feature>
<feature type="region of interest" description="Disordered" evidence="1">
    <location>
        <begin position="493"/>
        <end position="557"/>
    </location>
</feature>
<evidence type="ECO:0000256" key="1">
    <source>
        <dbReference type="SAM" id="MobiDB-lite"/>
    </source>
</evidence>
<dbReference type="OrthoDB" id="1747049at2759"/>
<dbReference type="PANTHER" id="PTHR33116:SF84">
    <property type="entry name" value="RNA-DIRECTED DNA POLYMERASE"/>
    <property type="match status" value="1"/>
</dbReference>
<evidence type="ECO:0000313" key="4">
    <source>
        <dbReference type="EMBL" id="VFQ76153.1"/>
    </source>
</evidence>